<name>A0A9D2I3L1_9FIRM</name>
<feature type="transmembrane region" description="Helical" evidence="1">
    <location>
        <begin position="36"/>
        <end position="59"/>
    </location>
</feature>
<keyword evidence="1" id="KW-0472">Membrane</keyword>
<keyword evidence="1" id="KW-0812">Transmembrane</keyword>
<evidence type="ECO:0000313" key="3">
    <source>
        <dbReference type="Proteomes" id="UP000886858"/>
    </source>
</evidence>
<evidence type="ECO:0000256" key="1">
    <source>
        <dbReference type="SAM" id="Phobius"/>
    </source>
</evidence>
<reference evidence="2" key="1">
    <citation type="journal article" date="2021" name="PeerJ">
        <title>Extensive microbial diversity within the chicken gut microbiome revealed by metagenomics and culture.</title>
        <authorList>
            <person name="Gilroy R."/>
            <person name="Ravi A."/>
            <person name="Getino M."/>
            <person name="Pursley I."/>
            <person name="Horton D.L."/>
            <person name="Alikhan N.F."/>
            <person name="Baker D."/>
            <person name="Gharbi K."/>
            <person name="Hall N."/>
            <person name="Watson M."/>
            <person name="Adriaenssens E.M."/>
            <person name="Foster-Nyarko E."/>
            <person name="Jarju S."/>
            <person name="Secka A."/>
            <person name="Antonio M."/>
            <person name="Oren A."/>
            <person name="Chaudhuri R.R."/>
            <person name="La Ragione R."/>
            <person name="Hildebrand F."/>
            <person name="Pallen M.J."/>
        </authorList>
    </citation>
    <scope>NUCLEOTIDE SEQUENCE</scope>
    <source>
        <strain evidence="2">CHK179-7159</strain>
    </source>
</reference>
<proteinExistence type="predicted"/>
<accession>A0A9D2I3L1</accession>
<evidence type="ECO:0008006" key="4">
    <source>
        <dbReference type="Google" id="ProtNLM"/>
    </source>
</evidence>
<protein>
    <recommendedName>
        <fullName evidence="4">DUF3307 domain-containing protein</fullName>
    </recommendedName>
</protein>
<dbReference type="Proteomes" id="UP000886858">
    <property type="component" value="Unassembled WGS sequence"/>
</dbReference>
<organism evidence="2 3">
    <name type="scientific">Candidatus Eisenbergiella merdipullorum</name>
    <dbReference type="NCBI Taxonomy" id="2838553"/>
    <lineage>
        <taxon>Bacteria</taxon>
        <taxon>Bacillati</taxon>
        <taxon>Bacillota</taxon>
        <taxon>Clostridia</taxon>
        <taxon>Lachnospirales</taxon>
        <taxon>Lachnospiraceae</taxon>
        <taxon>Eisenbergiella</taxon>
    </lineage>
</organism>
<sequence length="144" mass="16418">MILLIVYFMYNTNIISTYRYDLFKLTNIFNLPGSAILAWSLKFLLLYKPANILIVYLLQSYKPDSKDDKKEENDKQAGRFIGVLERLIMAILISIDQYSAVGLVLTAKSIARYDRISKDPAFSEYYLLGTLLSVLIAIGVSLTF</sequence>
<keyword evidence="1" id="KW-1133">Transmembrane helix</keyword>
<dbReference type="EMBL" id="DWYY01000009">
    <property type="protein sequence ID" value="HJA91705.1"/>
    <property type="molecule type" value="Genomic_DNA"/>
</dbReference>
<dbReference type="AlphaFoldDB" id="A0A9D2I3L1"/>
<reference evidence="2" key="2">
    <citation type="submission" date="2021-04" db="EMBL/GenBank/DDBJ databases">
        <authorList>
            <person name="Gilroy R."/>
        </authorList>
    </citation>
    <scope>NUCLEOTIDE SEQUENCE</scope>
    <source>
        <strain evidence="2">CHK179-7159</strain>
    </source>
</reference>
<feature type="transmembrane region" description="Helical" evidence="1">
    <location>
        <begin position="125"/>
        <end position="143"/>
    </location>
</feature>
<comment type="caution">
    <text evidence="2">The sequence shown here is derived from an EMBL/GenBank/DDBJ whole genome shotgun (WGS) entry which is preliminary data.</text>
</comment>
<gene>
    <name evidence="2" type="ORF">H9717_01055</name>
</gene>
<evidence type="ECO:0000313" key="2">
    <source>
        <dbReference type="EMBL" id="HJA91705.1"/>
    </source>
</evidence>